<dbReference type="PRINTS" id="PR00934">
    <property type="entry name" value="XHISDIPTASE"/>
</dbReference>
<evidence type="ECO:0000256" key="10">
    <source>
        <dbReference type="ARBA" id="ARBA00038976"/>
    </source>
</evidence>
<keyword evidence="20" id="KW-1185">Reference proteome</keyword>
<comment type="cofactor">
    <cofactor evidence="1">
        <name>Co(2+)</name>
        <dbReference type="ChEBI" id="CHEBI:48828"/>
    </cofactor>
</comment>
<evidence type="ECO:0000313" key="19">
    <source>
        <dbReference type="EMBL" id="SNT34393.1"/>
    </source>
</evidence>
<evidence type="ECO:0000256" key="7">
    <source>
        <dbReference type="ARBA" id="ARBA00023049"/>
    </source>
</evidence>
<dbReference type="GO" id="GO:0006508">
    <property type="term" value="P:proteolysis"/>
    <property type="evidence" value="ECO:0007669"/>
    <property type="project" value="UniProtKB-KW"/>
</dbReference>
<dbReference type="GO" id="GO:0070573">
    <property type="term" value="F:metallodipeptidase activity"/>
    <property type="evidence" value="ECO:0007669"/>
    <property type="project" value="TreeGrafter"/>
</dbReference>
<dbReference type="FunFam" id="3.40.630.10:FF:000015">
    <property type="entry name" value="Aminoacyl-histidine dipeptidase PepD"/>
    <property type="match status" value="1"/>
</dbReference>
<dbReference type="GO" id="GO:0046872">
    <property type="term" value="F:metal ion binding"/>
    <property type="evidence" value="ECO:0007669"/>
    <property type="project" value="UniProtKB-KW"/>
</dbReference>
<keyword evidence="5" id="KW-0378">Hydrolase</keyword>
<evidence type="ECO:0000256" key="16">
    <source>
        <dbReference type="ARBA" id="ARBA00077688"/>
    </source>
</evidence>
<protein>
    <recommendedName>
        <fullName evidence="13">Cytosol non-specific dipeptidase</fullName>
        <ecNumber evidence="10">3.4.13.18</ecNumber>
    </recommendedName>
    <alternativeName>
        <fullName evidence="16">Aminoacyl-histidine dipeptidase</fullName>
    </alternativeName>
    <alternativeName>
        <fullName evidence="15">Beta-alanyl-histidine dipeptidase</fullName>
    </alternativeName>
    <alternativeName>
        <fullName evidence="14">Carnosinase</fullName>
    </alternativeName>
    <alternativeName>
        <fullName evidence="11">Peptidase D</fullName>
    </alternativeName>
    <alternativeName>
        <fullName evidence="17">Xaa-His dipeptidase</fullName>
    </alternativeName>
</protein>
<dbReference type="InterPro" id="IPR036264">
    <property type="entry name" value="Bact_exopeptidase_dim_dom"/>
</dbReference>
<evidence type="ECO:0000256" key="5">
    <source>
        <dbReference type="ARBA" id="ARBA00022801"/>
    </source>
</evidence>
<sequence length="508" mass="54760">MSTLNSIKLLEPQALWQNFAALSAVPRPSKQEDKAAAFVVAFGRKQNLETMQDTAGNVLIRKPATPGMENRKTVLLQGHLDMVHQKNEATLFDFSRQGIEAYDDGDWVRAKGTTLGADNGIGVAAILAILASDTIAHPPLEALFTVDEEMGATGALNLGEGLLRADLLLNLDSEDDTLLTIGCAGSLDITVSGSYRQESIGATLQGYQLTVGGLTGGHSGLDIHLGRANAVKLLIHLLTQIKEVIELRICSMSGGNLRNAIPREATAAIAVPKEDVQLLNEVVSEQVEMLKASYAVTDPQLEVTLVPSPPHSSALPLEFQEKVLLAVHTCPNGIYSLSNTIPGLVQTSNNLSCVRVQDGSFHAFCLSRSFREEEKVRLAEVIKSAFAVTGVSVTSSGSVPGWQPDPDTSLVRLVQSLYLEEFGKAPVVSAIHAGLECGIIGAKYPNMEMISFGPNILGAHSPDERVQVSSVQKFWRLLLQVLLQVPLQNETNQRVENYNKTRSDNKKG</sequence>
<comment type="similarity">
    <text evidence="12">Belongs to the peptidase M20C family.</text>
</comment>
<comment type="catalytic activity">
    <reaction evidence="9">
        <text>Hydrolysis of dipeptides, preferentially hydrophobic dipeptides including prolyl amino acids.</text>
        <dbReference type="EC" id="3.4.13.18"/>
    </reaction>
</comment>
<dbReference type="InterPro" id="IPR011650">
    <property type="entry name" value="Peptidase_M20_dimer"/>
</dbReference>
<keyword evidence="3" id="KW-0645">Protease</keyword>
<evidence type="ECO:0000256" key="8">
    <source>
        <dbReference type="ARBA" id="ARBA00023285"/>
    </source>
</evidence>
<comment type="cofactor">
    <cofactor evidence="2">
        <name>Zn(2+)</name>
        <dbReference type="ChEBI" id="CHEBI:29105"/>
    </cofactor>
</comment>
<dbReference type="CDD" id="cd03890">
    <property type="entry name" value="M20_pepD"/>
    <property type="match status" value="1"/>
</dbReference>
<dbReference type="Pfam" id="PF07687">
    <property type="entry name" value="M20_dimer"/>
    <property type="match status" value="1"/>
</dbReference>
<evidence type="ECO:0000313" key="20">
    <source>
        <dbReference type="Proteomes" id="UP000198432"/>
    </source>
</evidence>
<feature type="domain" description="Peptidase M20 dimerisation" evidence="18">
    <location>
        <begin position="213"/>
        <end position="295"/>
    </location>
</feature>
<dbReference type="OrthoDB" id="9773892at2"/>
<dbReference type="NCBIfam" id="TIGR01893">
    <property type="entry name" value="aa-his-dipept"/>
    <property type="match status" value="1"/>
</dbReference>
<dbReference type="FunFam" id="3.40.630.10:FF:000018">
    <property type="entry name" value="Aminoacyl-histidine dipeptidase PepD"/>
    <property type="match status" value="1"/>
</dbReference>
<dbReference type="EC" id="3.4.13.18" evidence="10"/>
<dbReference type="InterPro" id="IPR002933">
    <property type="entry name" value="Peptidase_M20"/>
</dbReference>
<evidence type="ECO:0000256" key="9">
    <source>
        <dbReference type="ARBA" id="ARBA00036421"/>
    </source>
</evidence>
<dbReference type="EMBL" id="FZOQ01000053">
    <property type="protein sequence ID" value="SNT34393.1"/>
    <property type="molecule type" value="Genomic_DNA"/>
</dbReference>
<evidence type="ECO:0000256" key="3">
    <source>
        <dbReference type="ARBA" id="ARBA00022670"/>
    </source>
</evidence>
<evidence type="ECO:0000256" key="2">
    <source>
        <dbReference type="ARBA" id="ARBA00001947"/>
    </source>
</evidence>
<dbReference type="AlphaFoldDB" id="A0A239LX62"/>
<dbReference type="Pfam" id="PF01546">
    <property type="entry name" value="Peptidase_M20"/>
    <property type="match status" value="1"/>
</dbReference>
<name>A0A239LX62_9BACT</name>
<dbReference type="PANTHER" id="PTHR43501:SF1">
    <property type="entry name" value="CYTOSOL NON-SPECIFIC DIPEPTIDASE"/>
    <property type="match status" value="1"/>
</dbReference>
<dbReference type="SUPFAM" id="SSF55031">
    <property type="entry name" value="Bacterial exopeptidase dimerisation domain"/>
    <property type="match status" value="1"/>
</dbReference>
<dbReference type="Proteomes" id="UP000198432">
    <property type="component" value="Unassembled WGS sequence"/>
</dbReference>
<dbReference type="PIRSF" id="PIRSF016599">
    <property type="entry name" value="Xaa-His_dipept"/>
    <property type="match status" value="1"/>
</dbReference>
<dbReference type="InterPro" id="IPR001160">
    <property type="entry name" value="Peptidase_M20C"/>
</dbReference>
<evidence type="ECO:0000259" key="18">
    <source>
        <dbReference type="Pfam" id="PF07687"/>
    </source>
</evidence>
<dbReference type="RefSeq" id="WP_089321985.1">
    <property type="nucleotide sequence ID" value="NZ_FZOQ01000053.1"/>
</dbReference>
<keyword evidence="8" id="KW-0170">Cobalt</keyword>
<evidence type="ECO:0000256" key="15">
    <source>
        <dbReference type="ARBA" id="ARBA00076004"/>
    </source>
</evidence>
<keyword evidence="7" id="KW-0482">Metalloprotease</keyword>
<dbReference type="GO" id="GO:0005829">
    <property type="term" value="C:cytosol"/>
    <property type="evidence" value="ECO:0007669"/>
    <property type="project" value="TreeGrafter"/>
</dbReference>
<keyword evidence="4" id="KW-0479">Metal-binding</keyword>
<reference evidence="20" key="1">
    <citation type="submission" date="2017-06" db="EMBL/GenBank/DDBJ databases">
        <authorList>
            <person name="Varghese N."/>
            <person name="Submissions S."/>
        </authorList>
    </citation>
    <scope>NUCLEOTIDE SEQUENCE [LARGE SCALE GENOMIC DNA]</scope>
    <source>
        <strain evidence="20">NKM1</strain>
    </source>
</reference>
<evidence type="ECO:0000256" key="6">
    <source>
        <dbReference type="ARBA" id="ARBA00022833"/>
    </source>
</evidence>
<evidence type="ECO:0000256" key="4">
    <source>
        <dbReference type="ARBA" id="ARBA00022723"/>
    </source>
</evidence>
<evidence type="ECO:0000256" key="14">
    <source>
        <dbReference type="ARBA" id="ARBA00075285"/>
    </source>
</evidence>
<evidence type="ECO:0000256" key="17">
    <source>
        <dbReference type="ARBA" id="ARBA00078074"/>
    </source>
</evidence>
<evidence type="ECO:0000256" key="13">
    <source>
        <dbReference type="ARBA" id="ARBA00071271"/>
    </source>
</evidence>
<keyword evidence="6" id="KW-0862">Zinc</keyword>
<evidence type="ECO:0000256" key="1">
    <source>
        <dbReference type="ARBA" id="ARBA00001941"/>
    </source>
</evidence>
<accession>A0A239LX62</accession>
<evidence type="ECO:0000256" key="12">
    <source>
        <dbReference type="ARBA" id="ARBA00061423"/>
    </source>
</evidence>
<gene>
    <name evidence="19" type="ORF">SAMN06296052_1534</name>
</gene>
<dbReference type="PANTHER" id="PTHR43501">
    <property type="entry name" value="CYTOSOL NON-SPECIFIC DIPEPTIDASE"/>
    <property type="match status" value="1"/>
</dbReference>
<organism evidence="19 20">
    <name type="scientific">Pontibacter ummariensis</name>
    <dbReference type="NCBI Taxonomy" id="1610492"/>
    <lineage>
        <taxon>Bacteria</taxon>
        <taxon>Pseudomonadati</taxon>
        <taxon>Bacteroidota</taxon>
        <taxon>Cytophagia</taxon>
        <taxon>Cytophagales</taxon>
        <taxon>Hymenobacteraceae</taxon>
        <taxon>Pontibacter</taxon>
    </lineage>
</organism>
<dbReference type="Gene3D" id="3.40.630.10">
    <property type="entry name" value="Zn peptidases"/>
    <property type="match status" value="2"/>
</dbReference>
<proteinExistence type="inferred from homology"/>
<dbReference type="SUPFAM" id="SSF53187">
    <property type="entry name" value="Zn-dependent exopeptidases"/>
    <property type="match status" value="1"/>
</dbReference>
<evidence type="ECO:0000256" key="11">
    <source>
        <dbReference type="ARBA" id="ARBA00044252"/>
    </source>
</evidence>